<evidence type="ECO:0000256" key="5">
    <source>
        <dbReference type="ARBA" id="ARBA00022598"/>
    </source>
</evidence>
<dbReference type="FunFam" id="2.20.28.20:FF:000001">
    <property type="entry name" value="Methionine--tRNA ligase"/>
    <property type="match status" value="1"/>
</dbReference>
<dbReference type="CDD" id="cd01200">
    <property type="entry name" value="WHEPGMRS_RNA"/>
    <property type="match status" value="1"/>
</dbReference>
<dbReference type="Gene3D" id="1.10.730.10">
    <property type="entry name" value="Isoleucyl-tRNA Synthetase, Domain 1"/>
    <property type="match status" value="1"/>
</dbReference>
<keyword evidence="4" id="KW-0963">Cytoplasm</keyword>
<evidence type="ECO:0000256" key="10">
    <source>
        <dbReference type="ARBA" id="ARBA00030904"/>
    </source>
</evidence>
<gene>
    <name evidence="15" type="ORF">BCR35DRAFT_275450</name>
</gene>
<dbReference type="Proteomes" id="UP000193467">
    <property type="component" value="Unassembled WGS sequence"/>
</dbReference>
<dbReference type="GO" id="GO:0005829">
    <property type="term" value="C:cytosol"/>
    <property type="evidence" value="ECO:0007669"/>
    <property type="project" value="TreeGrafter"/>
</dbReference>
<keyword evidence="9 12" id="KW-0030">Aminoacyl-tRNA synthetase</keyword>
<evidence type="ECO:0000256" key="12">
    <source>
        <dbReference type="RuleBase" id="RU363039"/>
    </source>
</evidence>
<dbReference type="InterPro" id="IPR000738">
    <property type="entry name" value="WHEP-TRS_dom"/>
</dbReference>
<sequence length="712" mass="79741">MASPFPAPASSSTTKKIRPGVELRDYRLDREDGKILPKDGERNILVTSALPYVNNQPHLGNIIGSTLSADVFARYSRQRNLRVLYICGTDEYGTTTEVMAEKEGLGPKALCDKYHKLHAEAYEWFEIGFDHFGRTSTEKQTEICQDIFLKLYNNGWFEEHENQQLYCEKDKRFLADRYVEGTCPKCHYDGARGDQCEHCSVTYESPLELVNPKCSACGATPTARQTAHLHIKLQDLQPQIEAFVSKASSEGDWSANGMAFTNGWLKGGLQPRGMTRDLEWGVKLPKELGEKWEKKVMYVWFDAPIGYPSITANYTDDWKQWWRNPEHVKLHQFMGKDNVPFHAILFPAYLIGTNDPWTMLHSISTTEYLQYEGTKFSKSKNVGVFGQNARETGTPASVWRYYLLQNRPETSDSEFTWDDFVSKANAELLNNIGNFVNRMVKFVNAKYDSILPDPKEGKFDYLSGSYPFAEEDAGFVSEINAFIASYNESMAHQKIRAGLATAMQISSRGNLFISENHLDNTLLANNPARCAEVVLIVINLIYTLSAILHPFMPSTSDGIITQLDATPRSIPDEFSIDLLPSHKIGTAAYLFTRIDPKQVPIWRAQYGGAAAQAALAAAEAEPKLSKKAQAKLAKEAKAAAKAAAEAEGPAVPKTEEQLELEAKIKSQGDVVRRLKTGQAQEGESVDEELAKLKVLKEELKEITDRLKAASLQ</sequence>
<dbReference type="InterPro" id="IPR033911">
    <property type="entry name" value="MetRS_core"/>
</dbReference>
<evidence type="ECO:0000259" key="14">
    <source>
        <dbReference type="PROSITE" id="PS51185"/>
    </source>
</evidence>
<dbReference type="FunFam" id="1.10.730.10:FF:000037">
    <property type="entry name" value="Methionyl-tRNA synthetase"/>
    <property type="match status" value="1"/>
</dbReference>
<evidence type="ECO:0000256" key="1">
    <source>
        <dbReference type="ARBA" id="ARBA00004496"/>
    </source>
</evidence>
<keyword evidence="7 12" id="KW-0067">ATP-binding</keyword>
<evidence type="ECO:0000256" key="3">
    <source>
        <dbReference type="ARBA" id="ARBA00012838"/>
    </source>
</evidence>
<dbReference type="GO" id="GO:0017102">
    <property type="term" value="C:methionyl glutamyl tRNA synthetase complex"/>
    <property type="evidence" value="ECO:0007669"/>
    <property type="project" value="UniProtKB-ARBA"/>
</dbReference>
<evidence type="ECO:0000313" key="16">
    <source>
        <dbReference type="Proteomes" id="UP000193467"/>
    </source>
</evidence>
<dbReference type="AlphaFoldDB" id="A0A1Y2G132"/>
<evidence type="ECO:0000256" key="11">
    <source>
        <dbReference type="ARBA" id="ARBA00047364"/>
    </source>
</evidence>
<accession>A0A1Y2G132</accession>
<protein>
    <recommendedName>
        <fullName evidence="3">methionine--tRNA ligase</fullName>
        <ecNumber evidence="3">6.1.1.10</ecNumber>
    </recommendedName>
    <alternativeName>
        <fullName evidence="10">Methionyl-tRNA synthetase</fullName>
    </alternativeName>
</protein>
<evidence type="ECO:0000256" key="6">
    <source>
        <dbReference type="ARBA" id="ARBA00022741"/>
    </source>
</evidence>
<feature type="domain" description="WHEP-TRS" evidence="14">
    <location>
        <begin position="656"/>
        <end position="712"/>
    </location>
</feature>
<comment type="caution">
    <text evidence="15">The sequence shown here is derived from an EMBL/GenBank/DDBJ whole genome shotgun (WGS) entry which is preliminary data.</text>
</comment>
<dbReference type="GO" id="GO:0036464">
    <property type="term" value="C:cytoplasmic ribonucleoprotein granule"/>
    <property type="evidence" value="ECO:0007669"/>
    <property type="project" value="UniProtKB-ARBA"/>
</dbReference>
<dbReference type="Gene3D" id="2.20.28.20">
    <property type="entry name" value="Methionyl-tRNA synthetase, Zn-domain"/>
    <property type="match status" value="1"/>
</dbReference>
<name>A0A1Y2G132_9BASI</name>
<keyword evidence="13" id="KW-0175">Coiled coil</keyword>
<proteinExistence type="inferred from homology"/>
<comment type="subcellular location">
    <subcellularLocation>
        <location evidence="1">Cytoplasm</location>
    </subcellularLocation>
</comment>
<evidence type="ECO:0000256" key="7">
    <source>
        <dbReference type="ARBA" id="ARBA00022840"/>
    </source>
</evidence>
<comment type="similarity">
    <text evidence="2 12">Belongs to the class-I aminoacyl-tRNA synthetase family.</text>
</comment>
<dbReference type="Pfam" id="PF09334">
    <property type="entry name" value="tRNA-synt_1g"/>
    <property type="match status" value="1"/>
</dbReference>
<dbReference type="SUPFAM" id="SSF57770">
    <property type="entry name" value="Methionyl-tRNA synthetase (MetRS), Zn-domain"/>
    <property type="match status" value="1"/>
</dbReference>
<dbReference type="EC" id="6.1.1.10" evidence="3"/>
<dbReference type="SUPFAM" id="SSF52374">
    <property type="entry name" value="Nucleotidylyl transferase"/>
    <property type="match status" value="1"/>
</dbReference>
<dbReference type="InterPro" id="IPR041872">
    <property type="entry name" value="Anticodon_Met"/>
</dbReference>
<dbReference type="PROSITE" id="PS51185">
    <property type="entry name" value="WHEP_TRS_2"/>
    <property type="match status" value="1"/>
</dbReference>
<dbReference type="STRING" id="106004.A0A1Y2G132"/>
<dbReference type="InterPro" id="IPR001412">
    <property type="entry name" value="aa-tRNA-synth_I_CS"/>
</dbReference>
<dbReference type="InterPro" id="IPR029038">
    <property type="entry name" value="MetRS_Zn"/>
</dbReference>
<feature type="coiled-coil region" evidence="13">
    <location>
        <begin position="685"/>
        <end position="712"/>
    </location>
</feature>
<reference evidence="15 16" key="1">
    <citation type="submission" date="2016-07" db="EMBL/GenBank/DDBJ databases">
        <title>Pervasive Adenine N6-methylation of Active Genes in Fungi.</title>
        <authorList>
            <consortium name="DOE Joint Genome Institute"/>
            <person name="Mondo S.J."/>
            <person name="Dannebaum R.O."/>
            <person name="Kuo R.C."/>
            <person name="Labutti K."/>
            <person name="Haridas S."/>
            <person name="Kuo A."/>
            <person name="Salamov A."/>
            <person name="Ahrendt S.R."/>
            <person name="Lipzen A."/>
            <person name="Sullivan W."/>
            <person name="Andreopoulos W.B."/>
            <person name="Clum A."/>
            <person name="Lindquist E."/>
            <person name="Daum C."/>
            <person name="Ramamoorthy G.K."/>
            <person name="Gryganskyi A."/>
            <person name="Culley D."/>
            <person name="Magnuson J.K."/>
            <person name="James T.Y."/>
            <person name="O'Malley M.A."/>
            <person name="Stajich J.E."/>
            <person name="Spatafora J.W."/>
            <person name="Visel A."/>
            <person name="Grigoriev I.V."/>
        </authorList>
    </citation>
    <scope>NUCLEOTIDE SEQUENCE [LARGE SCALE GENOMIC DNA]</scope>
    <source>
        <strain evidence="15 16">62-1032</strain>
    </source>
</reference>
<dbReference type="GO" id="GO:0006431">
    <property type="term" value="P:methionyl-tRNA aminoacylation"/>
    <property type="evidence" value="ECO:0007669"/>
    <property type="project" value="InterPro"/>
</dbReference>
<dbReference type="InterPro" id="IPR009068">
    <property type="entry name" value="uS15_NS1_RNA-bd_sf"/>
</dbReference>
<dbReference type="OrthoDB" id="5844513at2759"/>
<evidence type="ECO:0000256" key="2">
    <source>
        <dbReference type="ARBA" id="ARBA00005594"/>
    </source>
</evidence>
<dbReference type="CDD" id="cd00814">
    <property type="entry name" value="MetRS_core"/>
    <property type="match status" value="1"/>
</dbReference>
<keyword evidence="5 12" id="KW-0436">Ligase</keyword>
<dbReference type="Gene3D" id="1.10.287.10">
    <property type="entry name" value="S15/NS1, RNA-binding"/>
    <property type="match status" value="1"/>
</dbReference>
<evidence type="ECO:0000313" key="15">
    <source>
        <dbReference type="EMBL" id="ORY89682.1"/>
    </source>
</evidence>
<dbReference type="PANTHER" id="PTHR45765:SF1">
    <property type="entry name" value="METHIONINE--TRNA LIGASE, CYTOPLASMIC"/>
    <property type="match status" value="1"/>
</dbReference>
<dbReference type="PROSITE" id="PS00178">
    <property type="entry name" value="AA_TRNA_LIGASE_I"/>
    <property type="match status" value="1"/>
</dbReference>
<keyword evidence="16" id="KW-1185">Reference proteome</keyword>
<dbReference type="EMBL" id="MCGR01000005">
    <property type="protein sequence ID" value="ORY89682.1"/>
    <property type="molecule type" value="Genomic_DNA"/>
</dbReference>
<keyword evidence="8 12" id="KW-0648">Protein biosynthesis</keyword>
<dbReference type="InterPro" id="IPR023458">
    <property type="entry name" value="Met-tRNA_ligase_1"/>
</dbReference>
<dbReference type="NCBIfam" id="TIGR00398">
    <property type="entry name" value="metG"/>
    <property type="match status" value="1"/>
</dbReference>
<dbReference type="GO" id="GO:0017101">
    <property type="term" value="C:aminoacyl-tRNA synthetase multienzyme complex"/>
    <property type="evidence" value="ECO:0007669"/>
    <property type="project" value="TreeGrafter"/>
</dbReference>
<dbReference type="InterPro" id="IPR014729">
    <property type="entry name" value="Rossmann-like_a/b/a_fold"/>
</dbReference>
<dbReference type="PANTHER" id="PTHR45765">
    <property type="entry name" value="METHIONINE--TRNA LIGASE"/>
    <property type="match status" value="1"/>
</dbReference>
<comment type="catalytic activity">
    <reaction evidence="11">
        <text>tRNA(Met) + L-methionine + ATP = L-methionyl-tRNA(Met) + AMP + diphosphate</text>
        <dbReference type="Rhea" id="RHEA:13481"/>
        <dbReference type="Rhea" id="RHEA-COMP:9667"/>
        <dbReference type="Rhea" id="RHEA-COMP:9698"/>
        <dbReference type="ChEBI" id="CHEBI:30616"/>
        <dbReference type="ChEBI" id="CHEBI:33019"/>
        <dbReference type="ChEBI" id="CHEBI:57844"/>
        <dbReference type="ChEBI" id="CHEBI:78442"/>
        <dbReference type="ChEBI" id="CHEBI:78530"/>
        <dbReference type="ChEBI" id="CHEBI:456215"/>
        <dbReference type="EC" id="6.1.1.10"/>
    </reaction>
</comment>
<dbReference type="GO" id="GO:0004825">
    <property type="term" value="F:methionine-tRNA ligase activity"/>
    <property type="evidence" value="ECO:0007669"/>
    <property type="project" value="UniProtKB-EC"/>
</dbReference>
<dbReference type="GO" id="GO:0005524">
    <property type="term" value="F:ATP binding"/>
    <property type="evidence" value="ECO:0007669"/>
    <property type="project" value="UniProtKB-KW"/>
</dbReference>
<dbReference type="CDD" id="cd07957">
    <property type="entry name" value="Anticodon_Ia_Met"/>
    <property type="match status" value="1"/>
</dbReference>
<evidence type="ECO:0000256" key="8">
    <source>
        <dbReference type="ARBA" id="ARBA00022917"/>
    </source>
</evidence>
<dbReference type="SUPFAM" id="SSF47323">
    <property type="entry name" value="Anticodon-binding domain of a subclass of class I aminoacyl-tRNA synthetases"/>
    <property type="match status" value="1"/>
</dbReference>
<organism evidence="15 16">
    <name type="scientific">Leucosporidium creatinivorum</name>
    <dbReference type="NCBI Taxonomy" id="106004"/>
    <lineage>
        <taxon>Eukaryota</taxon>
        <taxon>Fungi</taxon>
        <taxon>Dikarya</taxon>
        <taxon>Basidiomycota</taxon>
        <taxon>Pucciniomycotina</taxon>
        <taxon>Microbotryomycetes</taxon>
        <taxon>Leucosporidiales</taxon>
        <taxon>Leucosporidium</taxon>
    </lineage>
</organism>
<keyword evidence="6 12" id="KW-0547">Nucleotide-binding</keyword>
<dbReference type="PRINTS" id="PR01041">
    <property type="entry name" value="TRNASYNTHMET"/>
</dbReference>
<dbReference type="InParanoid" id="A0A1Y2G132"/>
<dbReference type="Pfam" id="PF19303">
    <property type="entry name" value="Anticodon_3"/>
    <property type="match status" value="1"/>
</dbReference>
<dbReference type="FunCoup" id="A0A1Y2G132">
    <property type="interactions" value="489"/>
</dbReference>
<dbReference type="SUPFAM" id="SSF47060">
    <property type="entry name" value="S15/NS1 RNA-binding domain"/>
    <property type="match status" value="1"/>
</dbReference>
<dbReference type="Pfam" id="PF00458">
    <property type="entry name" value="WHEP-TRS"/>
    <property type="match status" value="1"/>
</dbReference>
<dbReference type="InterPro" id="IPR009080">
    <property type="entry name" value="tRNAsynth_Ia_anticodon-bd"/>
</dbReference>
<dbReference type="InterPro" id="IPR014758">
    <property type="entry name" value="Met-tRNA_synth"/>
</dbReference>
<evidence type="ECO:0000256" key="9">
    <source>
        <dbReference type="ARBA" id="ARBA00023146"/>
    </source>
</evidence>
<evidence type="ECO:0000256" key="13">
    <source>
        <dbReference type="SAM" id="Coils"/>
    </source>
</evidence>
<evidence type="ECO:0000256" key="4">
    <source>
        <dbReference type="ARBA" id="ARBA00022490"/>
    </source>
</evidence>
<dbReference type="Gene3D" id="3.40.50.620">
    <property type="entry name" value="HUPs"/>
    <property type="match status" value="1"/>
</dbReference>
<dbReference type="InterPro" id="IPR015413">
    <property type="entry name" value="Methionyl/Leucyl_tRNA_Synth"/>
</dbReference>